<dbReference type="InterPro" id="IPR005790">
    <property type="entry name" value="DNA_polIII_delta"/>
</dbReference>
<protein>
    <recommendedName>
        <fullName evidence="2">DNA polymerase III subunit delta</fullName>
        <ecNumber evidence="1">2.7.7.7</ecNumber>
    </recommendedName>
</protein>
<dbReference type="Gene3D" id="3.40.50.300">
    <property type="entry name" value="P-loop containing nucleotide triphosphate hydrolases"/>
    <property type="match status" value="1"/>
</dbReference>
<keyword evidence="4 11" id="KW-0548">Nucleotidyltransferase</keyword>
<dbReference type="InterPro" id="IPR008921">
    <property type="entry name" value="DNA_pol3_clamp-load_cplx_C"/>
</dbReference>
<evidence type="ECO:0000256" key="6">
    <source>
        <dbReference type="ARBA" id="ARBA00022932"/>
    </source>
</evidence>
<dbReference type="Pfam" id="PF21694">
    <property type="entry name" value="DNA_pol3_delta_C"/>
    <property type="match status" value="1"/>
</dbReference>
<keyword evidence="5" id="KW-0235">DNA replication</keyword>
<evidence type="ECO:0000259" key="9">
    <source>
        <dbReference type="Pfam" id="PF06144"/>
    </source>
</evidence>
<evidence type="ECO:0000256" key="7">
    <source>
        <dbReference type="ARBA" id="ARBA00034754"/>
    </source>
</evidence>
<gene>
    <name evidence="11" type="primary">holA</name>
    <name evidence="11" type="ORF">H8692_08255</name>
</gene>
<evidence type="ECO:0000259" key="10">
    <source>
        <dbReference type="Pfam" id="PF21694"/>
    </source>
</evidence>
<evidence type="ECO:0000256" key="1">
    <source>
        <dbReference type="ARBA" id="ARBA00012417"/>
    </source>
</evidence>
<evidence type="ECO:0000256" key="3">
    <source>
        <dbReference type="ARBA" id="ARBA00022679"/>
    </source>
</evidence>
<comment type="similarity">
    <text evidence="7">Belongs to the DNA polymerase HolA subunit family.</text>
</comment>
<dbReference type="GO" id="GO:0003677">
    <property type="term" value="F:DNA binding"/>
    <property type="evidence" value="ECO:0007669"/>
    <property type="project" value="InterPro"/>
</dbReference>
<evidence type="ECO:0000256" key="5">
    <source>
        <dbReference type="ARBA" id="ARBA00022705"/>
    </source>
</evidence>
<keyword evidence="3 11" id="KW-0808">Transferase</keyword>
<dbReference type="InterPro" id="IPR027417">
    <property type="entry name" value="P-loop_NTPase"/>
</dbReference>
<feature type="domain" description="DNA polymerase III delta subunit-like C-terminal" evidence="10">
    <location>
        <begin position="236"/>
        <end position="355"/>
    </location>
</feature>
<feature type="domain" description="DNA polymerase III delta N-terminal" evidence="9">
    <location>
        <begin position="30"/>
        <end position="145"/>
    </location>
</feature>
<proteinExistence type="inferred from homology"/>
<dbReference type="SUPFAM" id="SSF48019">
    <property type="entry name" value="post-AAA+ oligomerization domain-like"/>
    <property type="match status" value="1"/>
</dbReference>
<dbReference type="InterPro" id="IPR010372">
    <property type="entry name" value="DNA_pol3_delta_N"/>
</dbReference>
<dbReference type="GO" id="GO:0009360">
    <property type="term" value="C:DNA polymerase III complex"/>
    <property type="evidence" value="ECO:0007669"/>
    <property type="project" value="InterPro"/>
</dbReference>
<dbReference type="PANTHER" id="PTHR34388">
    <property type="entry name" value="DNA POLYMERASE III SUBUNIT DELTA"/>
    <property type="match status" value="1"/>
</dbReference>
<dbReference type="AlphaFoldDB" id="A0A926E7F6"/>
<dbReference type="SUPFAM" id="SSF52540">
    <property type="entry name" value="P-loop containing nucleoside triphosphate hydrolases"/>
    <property type="match status" value="1"/>
</dbReference>
<keyword evidence="6" id="KW-0239">DNA-directed DNA polymerase</keyword>
<dbReference type="Pfam" id="PF06144">
    <property type="entry name" value="DNA_pol3_delta"/>
    <property type="match status" value="1"/>
</dbReference>
<dbReference type="GO" id="GO:0003887">
    <property type="term" value="F:DNA-directed DNA polymerase activity"/>
    <property type="evidence" value="ECO:0007669"/>
    <property type="project" value="UniProtKB-KW"/>
</dbReference>
<evidence type="ECO:0000256" key="4">
    <source>
        <dbReference type="ARBA" id="ARBA00022695"/>
    </source>
</evidence>
<dbReference type="Gene3D" id="1.10.8.60">
    <property type="match status" value="1"/>
</dbReference>
<dbReference type="RefSeq" id="WP_187525443.1">
    <property type="nucleotide sequence ID" value="NZ_JACRTA010000003.1"/>
</dbReference>
<evidence type="ECO:0000256" key="8">
    <source>
        <dbReference type="ARBA" id="ARBA00049244"/>
    </source>
</evidence>
<organism evidence="11 12">
    <name type="scientific">Lentihominibacter hominis</name>
    <dbReference type="NCBI Taxonomy" id="2763645"/>
    <lineage>
        <taxon>Bacteria</taxon>
        <taxon>Bacillati</taxon>
        <taxon>Bacillota</taxon>
        <taxon>Clostridia</taxon>
        <taxon>Peptostreptococcales</taxon>
        <taxon>Anaerovoracaceae</taxon>
        <taxon>Lentihominibacter</taxon>
    </lineage>
</organism>
<dbReference type="Gene3D" id="1.20.272.10">
    <property type="match status" value="1"/>
</dbReference>
<name>A0A926E7F6_9FIRM</name>
<dbReference type="NCBIfam" id="TIGR01128">
    <property type="entry name" value="holA"/>
    <property type="match status" value="1"/>
</dbReference>
<dbReference type="Proteomes" id="UP000610862">
    <property type="component" value="Unassembled WGS sequence"/>
</dbReference>
<dbReference type="PANTHER" id="PTHR34388:SF1">
    <property type="entry name" value="DNA POLYMERASE III SUBUNIT DELTA"/>
    <property type="match status" value="1"/>
</dbReference>
<dbReference type="EMBL" id="JACRTA010000003">
    <property type="protein sequence ID" value="MBC8568747.1"/>
    <property type="molecule type" value="Genomic_DNA"/>
</dbReference>
<reference evidence="11" key="1">
    <citation type="submission" date="2020-08" db="EMBL/GenBank/DDBJ databases">
        <title>Genome public.</title>
        <authorList>
            <person name="Liu C."/>
            <person name="Sun Q."/>
        </authorList>
    </citation>
    <scope>NUCLEOTIDE SEQUENCE</scope>
    <source>
        <strain evidence="11">NSJ-24</strain>
    </source>
</reference>
<comment type="caution">
    <text evidence="11">The sequence shown here is derived from an EMBL/GenBank/DDBJ whole genome shotgun (WGS) entry which is preliminary data.</text>
</comment>
<keyword evidence="12" id="KW-1185">Reference proteome</keyword>
<dbReference type="GO" id="GO:0006261">
    <property type="term" value="P:DNA-templated DNA replication"/>
    <property type="evidence" value="ECO:0007669"/>
    <property type="project" value="TreeGrafter"/>
</dbReference>
<dbReference type="InterPro" id="IPR048466">
    <property type="entry name" value="DNA_pol3_delta-like_C"/>
</dbReference>
<accession>A0A926E7F6</accession>
<sequence length="356" mass="39935">MASDFYKEKEHAFITIGRDIKEGNIPSLVLMCGKEEYLIRWYSDVLIKKYVSEACMPIDLVILEGENATVDKIKESLETVSLMSERKVVMLPDFSPVAGKEIKGFGTAEIKELIDYFEMIPEGSMLLITYSEQQETKSKKSKIKTAVEKIGRVYDFQPLKDGQLKSFIEKRFNLAGKTYAASVINLIMSESGYGNKAIEYSLYNLENDLKKIIAHSGNSSEITAADVSDIIAANPENNVFAMLNAIGRNRKDEAFRLLHNLLDAGTPIFNLLRLITNQLELILSVKEMKDEGLKISAIQKTLGVHQFRIKKAMAVTGLYSMNDLKCALCAAYEVDENIKTGLLEGHLALEYFISKI</sequence>
<evidence type="ECO:0000256" key="2">
    <source>
        <dbReference type="ARBA" id="ARBA00017703"/>
    </source>
</evidence>
<evidence type="ECO:0000313" key="11">
    <source>
        <dbReference type="EMBL" id="MBC8568747.1"/>
    </source>
</evidence>
<comment type="catalytic activity">
    <reaction evidence="8">
        <text>DNA(n) + a 2'-deoxyribonucleoside 5'-triphosphate = DNA(n+1) + diphosphate</text>
        <dbReference type="Rhea" id="RHEA:22508"/>
        <dbReference type="Rhea" id="RHEA-COMP:17339"/>
        <dbReference type="Rhea" id="RHEA-COMP:17340"/>
        <dbReference type="ChEBI" id="CHEBI:33019"/>
        <dbReference type="ChEBI" id="CHEBI:61560"/>
        <dbReference type="ChEBI" id="CHEBI:173112"/>
        <dbReference type="EC" id="2.7.7.7"/>
    </reaction>
</comment>
<dbReference type="EC" id="2.7.7.7" evidence="1"/>
<evidence type="ECO:0000313" key="12">
    <source>
        <dbReference type="Proteomes" id="UP000610862"/>
    </source>
</evidence>